<dbReference type="PROSITE" id="PS51508">
    <property type="entry name" value="CKK"/>
    <property type="match status" value="1"/>
</dbReference>
<feature type="domain" description="CKK" evidence="2">
    <location>
        <begin position="1"/>
        <end position="54"/>
    </location>
</feature>
<protein>
    <submittedName>
        <fullName evidence="4">CKK domain-containing protein</fullName>
    </submittedName>
</protein>
<reference evidence="4" key="2">
    <citation type="submission" date="2017-02" db="UniProtKB">
        <authorList>
            <consortium name="WormBaseParasite"/>
        </authorList>
    </citation>
    <scope>IDENTIFICATION</scope>
</reference>
<dbReference type="GO" id="GO:0005516">
    <property type="term" value="F:calmodulin binding"/>
    <property type="evidence" value="ECO:0007669"/>
    <property type="project" value="InterPro"/>
</dbReference>
<dbReference type="Pfam" id="PF08683">
    <property type="entry name" value="CAMSAP_CKK"/>
    <property type="match status" value="1"/>
</dbReference>
<evidence type="ECO:0000256" key="1">
    <source>
        <dbReference type="PROSITE-ProRule" id="PRU00841"/>
    </source>
</evidence>
<comment type="similarity">
    <text evidence="1">Belongs to the CAMSAP1 family.</text>
</comment>
<dbReference type="PANTHER" id="PTHR21595">
    <property type="entry name" value="PATRONIN"/>
    <property type="match status" value="1"/>
</dbReference>
<dbReference type="GO" id="GO:0036449">
    <property type="term" value="C:microtubule minus-end"/>
    <property type="evidence" value="ECO:0007669"/>
    <property type="project" value="TreeGrafter"/>
</dbReference>
<keyword evidence="1" id="KW-0493">Microtubule</keyword>
<dbReference type="GO" id="GO:0031122">
    <property type="term" value="P:cytoplasmic microtubule organization"/>
    <property type="evidence" value="ECO:0007669"/>
    <property type="project" value="TreeGrafter"/>
</dbReference>
<name>A0A0K0D867_ANGCA</name>
<keyword evidence="3" id="KW-1185">Reference proteome</keyword>
<dbReference type="WBParaSite" id="ACAC_0000626201-mRNA-1">
    <property type="protein sequence ID" value="ACAC_0000626201-mRNA-1"/>
    <property type="gene ID" value="ACAC_0000626201"/>
</dbReference>
<dbReference type="GO" id="GO:0051011">
    <property type="term" value="F:microtubule minus-end binding"/>
    <property type="evidence" value="ECO:0007669"/>
    <property type="project" value="TreeGrafter"/>
</dbReference>
<dbReference type="STRING" id="6313.A0A0K0D867"/>
<proteinExistence type="inferred from homology"/>
<dbReference type="InterPro" id="IPR011033">
    <property type="entry name" value="PRC_barrel-like_sf"/>
</dbReference>
<comment type="domain">
    <text evidence="1">The CKK domain binds microtubules.</text>
</comment>
<dbReference type="GO" id="GO:0007026">
    <property type="term" value="P:negative regulation of microtubule depolymerization"/>
    <property type="evidence" value="ECO:0007669"/>
    <property type="project" value="TreeGrafter"/>
</dbReference>
<accession>A0A0K0D867</accession>
<dbReference type="PANTHER" id="PTHR21595:SF0">
    <property type="entry name" value="PATRONIN"/>
    <property type="match status" value="1"/>
</dbReference>
<dbReference type="SUPFAM" id="SSF50346">
    <property type="entry name" value="PRC-barrel domain"/>
    <property type="match status" value="1"/>
</dbReference>
<dbReference type="InterPro" id="IPR038209">
    <property type="entry name" value="CKK_dom_sf"/>
</dbReference>
<dbReference type="Proteomes" id="UP000035642">
    <property type="component" value="Unassembled WGS sequence"/>
</dbReference>
<evidence type="ECO:0000259" key="2">
    <source>
        <dbReference type="PROSITE" id="PS51508"/>
    </source>
</evidence>
<dbReference type="InterPro" id="IPR014797">
    <property type="entry name" value="CKK_CAMSAP"/>
</dbReference>
<dbReference type="AlphaFoldDB" id="A0A0K0D867"/>
<reference evidence="3" key="1">
    <citation type="submission" date="2012-09" db="EMBL/GenBank/DDBJ databases">
        <authorList>
            <person name="Martin A.A."/>
        </authorList>
    </citation>
    <scope>NUCLEOTIDE SEQUENCE</scope>
</reference>
<evidence type="ECO:0000313" key="3">
    <source>
        <dbReference type="Proteomes" id="UP000035642"/>
    </source>
</evidence>
<organism evidence="3 4">
    <name type="scientific">Angiostrongylus cantonensis</name>
    <name type="common">Rat lungworm</name>
    <dbReference type="NCBI Taxonomy" id="6313"/>
    <lineage>
        <taxon>Eukaryota</taxon>
        <taxon>Metazoa</taxon>
        <taxon>Ecdysozoa</taxon>
        <taxon>Nematoda</taxon>
        <taxon>Chromadorea</taxon>
        <taxon>Rhabditida</taxon>
        <taxon>Rhabditina</taxon>
        <taxon>Rhabditomorpha</taxon>
        <taxon>Strongyloidea</taxon>
        <taxon>Metastrongylidae</taxon>
        <taxon>Angiostrongylus</taxon>
    </lineage>
</organism>
<evidence type="ECO:0000313" key="4">
    <source>
        <dbReference type="WBParaSite" id="ACAC_0000626201-mRNA-1"/>
    </source>
</evidence>
<sequence length="59" mass="6834">MKLMFNEANLNFRYDSGAKNFMQIPTRHLSATIDGFTIQDQFWQKPKVANSCAVSHRNN</sequence>
<dbReference type="InterPro" id="IPR032940">
    <property type="entry name" value="CAMSAP"/>
</dbReference>
<dbReference type="Gene3D" id="3.10.20.360">
    <property type="entry name" value="CKK domain"/>
    <property type="match status" value="1"/>
</dbReference>